<dbReference type="InterPro" id="IPR051050">
    <property type="entry name" value="Lipid_II_flippase_MurJ/MviN"/>
</dbReference>
<dbReference type="RefSeq" id="WP_087277638.1">
    <property type="nucleotide sequence ID" value="NZ_CP021455.1"/>
</dbReference>
<evidence type="ECO:0000256" key="2">
    <source>
        <dbReference type="ARBA" id="ARBA00022475"/>
    </source>
</evidence>
<keyword evidence="7 10" id="KW-0472">Membrane</keyword>
<evidence type="ECO:0000313" key="13">
    <source>
        <dbReference type="Proteomes" id="UP000196138"/>
    </source>
</evidence>
<dbReference type="EMBL" id="CP021455">
    <property type="protein sequence ID" value="ARU03975.1"/>
    <property type="molecule type" value="Genomic_DNA"/>
</dbReference>
<evidence type="ECO:0000256" key="11">
    <source>
        <dbReference type="PIRNR" id="PIRNR002869"/>
    </source>
</evidence>
<dbReference type="KEGG" id="cser:CCO03_04165"/>
<feature type="transmembrane region" description="Helical" evidence="10">
    <location>
        <begin position="158"/>
        <end position="179"/>
    </location>
</feature>
<keyword evidence="5 10" id="KW-0573">Peptidoglycan synthesis</keyword>
<keyword evidence="6 10" id="KW-1133">Transmembrane helix</keyword>
<dbReference type="PANTHER" id="PTHR47019">
    <property type="entry name" value="LIPID II FLIPPASE MURJ"/>
    <property type="match status" value="1"/>
</dbReference>
<dbReference type="HAMAP" id="MF_02078">
    <property type="entry name" value="MurJ_MviN"/>
    <property type="match status" value="1"/>
</dbReference>
<keyword evidence="10" id="KW-0997">Cell inner membrane</keyword>
<dbReference type="OrthoDB" id="9816572at2"/>
<evidence type="ECO:0000256" key="10">
    <source>
        <dbReference type="HAMAP-Rule" id="MF_02078"/>
    </source>
</evidence>
<evidence type="ECO:0000256" key="7">
    <source>
        <dbReference type="ARBA" id="ARBA00023136"/>
    </source>
</evidence>
<keyword evidence="10 11" id="KW-0813">Transport</keyword>
<keyword evidence="3 10" id="KW-0812">Transmembrane</keyword>
<feature type="transmembrane region" description="Helical" evidence="10">
    <location>
        <begin position="452"/>
        <end position="472"/>
    </location>
</feature>
<keyword evidence="10 11" id="KW-0961">Cell wall biogenesis/degradation</keyword>
<evidence type="ECO:0000313" key="12">
    <source>
        <dbReference type="EMBL" id="ARU03975.1"/>
    </source>
</evidence>
<feature type="transmembrane region" description="Helical" evidence="10">
    <location>
        <begin position="394"/>
        <end position="415"/>
    </location>
</feature>
<dbReference type="GO" id="GO:0008360">
    <property type="term" value="P:regulation of cell shape"/>
    <property type="evidence" value="ECO:0007669"/>
    <property type="project" value="UniProtKB-UniRule"/>
</dbReference>
<proteinExistence type="inferred from homology"/>
<keyword evidence="2 10" id="KW-1003">Cell membrane</keyword>
<feature type="transmembrane region" description="Helical" evidence="10">
    <location>
        <begin position="421"/>
        <end position="440"/>
    </location>
</feature>
<comment type="function">
    <text evidence="8 10 11">Involved in peptidoglycan biosynthesis. Transports lipid-linked peptidoglycan precursors from the inner to the outer leaflet of the cytoplasmic membrane.</text>
</comment>
<evidence type="ECO:0000256" key="9">
    <source>
        <dbReference type="ARBA" id="ARBA00061532"/>
    </source>
</evidence>
<dbReference type="PRINTS" id="PR01806">
    <property type="entry name" value="VIRFACTRMVIN"/>
</dbReference>
<dbReference type="UniPathway" id="UPA00219"/>
<dbReference type="PIRSF" id="PIRSF002869">
    <property type="entry name" value="MviN"/>
    <property type="match status" value="1"/>
</dbReference>
<comment type="pathway">
    <text evidence="10">Cell wall biogenesis; peptidoglycan biosynthesis.</text>
</comment>
<dbReference type="CDD" id="cd13123">
    <property type="entry name" value="MATE_MurJ_like"/>
    <property type="match status" value="1"/>
</dbReference>
<feature type="transmembrane region" description="Helical" evidence="10">
    <location>
        <begin position="191"/>
        <end position="213"/>
    </location>
</feature>
<comment type="similarity">
    <text evidence="9 10 11">Belongs to the MurJ/MviN family.</text>
</comment>
<accession>A0A1Y0EK15</accession>
<feature type="transmembrane region" description="Helical" evidence="10">
    <location>
        <begin position="285"/>
        <end position="308"/>
    </location>
</feature>
<dbReference type="Pfam" id="PF03023">
    <property type="entry name" value="MurJ"/>
    <property type="match status" value="1"/>
</dbReference>
<feature type="transmembrane region" description="Helical" evidence="10">
    <location>
        <begin position="90"/>
        <end position="114"/>
    </location>
</feature>
<feature type="transmembrane region" description="Helical" evidence="10">
    <location>
        <begin position="134"/>
        <end position="151"/>
    </location>
</feature>
<dbReference type="NCBIfam" id="TIGR01695">
    <property type="entry name" value="murJ_mviN"/>
    <property type="match status" value="1"/>
</dbReference>
<evidence type="ECO:0000256" key="1">
    <source>
        <dbReference type="ARBA" id="ARBA00004651"/>
    </source>
</evidence>
<keyword evidence="13" id="KW-1185">Reference proteome</keyword>
<dbReference type="InterPro" id="IPR004268">
    <property type="entry name" value="MurJ"/>
</dbReference>
<dbReference type="Proteomes" id="UP000196138">
    <property type="component" value="Chromosome"/>
</dbReference>
<evidence type="ECO:0000256" key="8">
    <source>
        <dbReference type="ARBA" id="ARBA00060041"/>
    </source>
</evidence>
<gene>
    <name evidence="10" type="primary">murJ</name>
    <name evidence="12" type="ORF">CCO03_04165</name>
</gene>
<evidence type="ECO:0000256" key="4">
    <source>
        <dbReference type="ARBA" id="ARBA00022960"/>
    </source>
</evidence>
<dbReference type="AlphaFoldDB" id="A0A1Y0EK15"/>
<organism evidence="12 13">
    <name type="scientific">Comamonas serinivorans</name>
    <dbReference type="NCBI Taxonomy" id="1082851"/>
    <lineage>
        <taxon>Bacteria</taxon>
        <taxon>Pseudomonadati</taxon>
        <taxon>Pseudomonadota</taxon>
        <taxon>Betaproteobacteria</taxon>
        <taxon>Burkholderiales</taxon>
        <taxon>Comamonadaceae</taxon>
        <taxon>Comamonas</taxon>
    </lineage>
</organism>
<dbReference type="GO" id="GO:0034204">
    <property type="term" value="P:lipid translocation"/>
    <property type="evidence" value="ECO:0007669"/>
    <property type="project" value="TreeGrafter"/>
</dbReference>
<feature type="transmembrane region" description="Helical" evidence="10">
    <location>
        <begin position="361"/>
        <end position="382"/>
    </location>
</feature>
<evidence type="ECO:0000256" key="5">
    <source>
        <dbReference type="ARBA" id="ARBA00022984"/>
    </source>
</evidence>
<comment type="subcellular location">
    <subcellularLocation>
        <location evidence="10">Cell inner membrane</location>
        <topology evidence="10">Multi-pass membrane protein</topology>
    </subcellularLocation>
    <subcellularLocation>
        <location evidence="1">Cell membrane</location>
        <topology evidence="1">Multi-pass membrane protein</topology>
    </subcellularLocation>
</comment>
<name>A0A1Y0EK15_9BURK</name>
<feature type="transmembrane region" description="Helical" evidence="10">
    <location>
        <begin position="320"/>
        <end position="341"/>
    </location>
</feature>
<evidence type="ECO:0000256" key="3">
    <source>
        <dbReference type="ARBA" id="ARBA00022692"/>
    </source>
</evidence>
<dbReference type="GO" id="GO:0015648">
    <property type="term" value="F:lipid-linked peptidoglycan transporter activity"/>
    <property type="evidence" value="ECO:0007669"/>
    <property type="project" value="UniProtKB-UniRule"/>
</dbReference>
<keyword evidence="4 10" id="KW-0133">Cell shape</keyword>
<feature type="transmembrane region" description="Helical" evidence="10">
    <location>
        <begin position="243"/>
        <end position="265"/>
    </location>
</feature>
<dbReference type="GO" id="GO:0005886">
    <property type="term" value="C:plasma membrane"/>
    <property type="evidence" value="ECO:0007669"/>
    <property type="project" value="UniProtKB-SubCell"/>
</dbReference>
<evidence type="ECO:0000256" key="6">
    <source>
        <dbReference type="ARBA" id="ARBA00022989"/>
    </source>
</evidence>
<dbReference type="GO" id="GO:0009252">
    <property type="term" value="P:peptidoglycan biosynthetic process"/>
    <property type="evidence" value="ECO:0007669"/>
    <property type="project" value="UniProtKB-UniRule"/>
</dbReference>
<dbReference type="GO" id="GO:0071555">
    <property type="term" value="P:cell wall organization"/>
    <property type="evidence" value="ECO:0007669"/>
    <property type="project" value="UniProtKB-UniRule"/>
</dbReference>
<sequence>MNLFKAASTISLLTLVSRITGLARELLIASAFGASALTDAFNVAFRIPNLLRRLFAEGAFSQAFVPVLAATRQTHGEAATRDMIDHVASLLVLALLVTCVIGVAGAPLLVWAMASGLSQDAAGMQAAVVMTRWMFPYIGFMSLVALSAGILNTWKHFLVPAATPVLLNLAMIAAAWWGAPWFERLGVPPVYALAVGVMLGGLLQLLIQVPALLRLGMLPRVRLGVASLRAAWRSEGCRRILKLMAPALLGVSVAQVSLLINTQIASHLPSGSVSWLSYADRLMEFPTAMLGVALSVVLTPQLAAAKAAQDHARYAAMLDWGLRLVVVLTVPCAVALLTFAQPVVSVLFNYGAFSPRDVQQTMLALMGYGVGLLALVAIKILAPGFYAAQDIRTPVKIAICVLVITQLLNIVLVPLLAHAGLALATSLGALINAGWLLWGLRRKGSYVPAAGWPRLMARVAVAAALLALLLWLLDRQLPWLAWQAQPMLRLGVFAGCAALAALLYFVTLRLLGVDLRGLLRRSL</sequence>
<feature type="transmembrane region" description="Helical" evidence="10">
    <location>
        <begin position="492"/>
        <end position="511"/>
    </location>
</feature>
<reference evidence="12 13" key="1">
    <citation type="submission" date="2017-05" db="EMBL/GenBank/DDBJ databases">
        <authorList>
            <person name="Song R."/>
            <person name="Chenine A.L."/>
            <person name="Ruprecht R.M."/>
        </authorList>
    </citation>
    <scope>NUCLEOTIDE SEQUENCE [LARGE SCALE GENOMIC DNA]</scope>
    <source>
        <strain evidence="12 13">DSM 26136</strain>
    </source>
</reference>
<protein>
    <recommendedName>
        <fullName evidence="10">Probable lipid II flippase MurJ</fullName>
    </recommendedName>
</protein>
<dbReference type="PANTHER" id="PTHR47019:SF1">
    <property type="entry name" value="LIPID II FLIPPASE MURJ"/>
    <property type="match status" value="1"/>
</dbReference>